<comment type="subcellular location">
    <subcellularLocation>
        <location evidence="2 12">Cell inner membrane</location>
        <topology evidence="2 12">Multi-pass membrane protein</topology>
    </subcellularLocation>
    <subcellularLocation>
        <location evidence="11">Cell membrane</location>
        <topology evidence="11">Multi-pass membrane protein</topology>
    </subcellularLocation>
</comment>
<keyword evidence="7 12" id="KW-0762">Sugar transport</keyword>
<evidence type="ECO:0000256" key="6">
    <source>
        <dbReference type="ARBA" id="ARBA00022519"/>
    </source>
</evidence>
<accession>A0A368NQ03</accession>
<proteinExistence type="inferred from homology"/>
<evidence type="ECO:0000256" key="2">
    <source>
        <dbReference type="ARBA" id="ARBA00004429"/>
    </source>
</evidence>
<feature type="transmembrane region" description="Helical" evidence="11">
    <location>
        <begin position="351"/>
        <end position="371"/>
    </location>
</feature>
<evidence type="ECO:0000256" key="9">
    <source>
        <dbReference type="ARBA" id="ARBA00022989"/>
    </source>
</evidence>
<evidence type="ECO:0000256" key="4">
    <source>
        <dbReference type="ARBA" id="ARBA00022448"/>
    </source>
</evidence>
<feature type="domain" description="ABC transmembrane type-1" evidence="13">
    <location>
        <begin position="312"/>
        <end position="537"/>
    </location>
</feature>
<feature type="transmembrane region" description="Helical" evidence="11">
    <location>
        <begin position="51"/>
        <end position="69"/>
    </location>
</feature>
<evidence type="ECO:0000256" key="8">
    <source>
        <dbReference type="ARBA" id="ARBA00022692"/>
    </source>
</evidence>
<dbReference type="Gene3D" id="3.10.650.10">
    <property type="entry name" value="MalF N-terminal region-like"/>
    <property type="match status" value="1"/>
</dbReference>
<feature type="transmembrane region" description="Helical" evidence="11">
    <location>
        <begin position="21"/>
        <end position="45"/>
    </location>
</feature>
<dbReference type="Pfam" id="PF00528">
    <property type="entry name" value="BPD_transp_1"/>
    <property type="match status" value="1"/>
</dbReference>
<evidence type="ECO:0000256" key="1">
    <source>
        <dbReference type="ARBA" id="ARBA00002264"/>
    </source>
</evidence>
<feature type="transmembrane region" description="Helical" evidence="11">
    <location>
        <begin position="397"/>
        <end position="418"/>
    </location>
</feature>
<evidence type="ECO:0000256" key="3">
    <source>
        <dbReference type="ARBA" id="ARBA00009047"/>
    </source>
</evidence>
<feature type="transmembrane region" description="Helical" evidence="11">
    <location>
        <begin position="311"/>
        <end position="339"/>
    </location>
</feature>
<comment type="function">
    <text evidence="1 12">Part of the ABC transporter complex MalEFGK involved in maltose/maltodextrin import. Probably responsible for the translocation of the substrate across the membrane.</text>
</comment>
<dbReference type="SUPFAM" id="SSF161098">
    <property type="entry name" value="MetI-like"/>
    <property type="match status" value="1"/>
</dbReference>
<dbReference type="PANTHER" id="PTHR47314">
    <property type="entry name" value="MALTOSE/MALTODEXTRIN TRANSPORT SYSTEM PERMEASE PROTEIN MALF"/>
    <property type="match status" value="1"/>
</dbReference>
<gene>
    <name evidence="14" type="ORF">DU002_03510</name>
</gene>
<dbReference type="PROSITE" id="PS50928">
    <property type="entry name" value="ABC_TM1"/>
    <property type="match status" value="1"/>
</dbReference>
<evidence type="ECO:0000256" key="11">
    <source>
        <dbReference type="RuleBase" id="RU363032"/>
    </source>
</evidence>
<dbReference type="SUPFAM" id="SSF160964">
    <property type="entry name" value="MalF N-terminal region-like"/>
    <property type="match status" value="1"/>
</dbReference>
<protein>
    <recommendedName>
        <fullName evidence="12">Maltose/maltodextrin transport system permease protein</fullName>
    </recommendedName>
</protein>
<dbReference type="Proteomes" id="UP000252558">
    <property type="component" value="Unassembled WGS sequence"/>
</dbReference>
<keyword evidence="4 11" id="KW-0813">Transport</keyword>
<keyword evidence="5" id="KW-1003">Cell membrane</keyword>
<evidence type="ECO:0000256" key="12">
    <source>
        <dbReference type="RuleBase" id="RU367050"/>
    </source>
</evidence>
<dbReference type="OrthoDB" id="9785347at2"/>
<comment type="subunit">
    <text evidence="12">The complex is composed of two ATP-binding proteins (MalK), two transmembrane proteins (MalG and MalF) and a solute-binding protein (MalE).</text>
</comment>
<reference evidence="14 15" key="1">
    <citation type="submission" date="2018-07" db="EMBL/GenBank/DDBJ databases">
        <title>Corallincola holothuriorum sp. nov., a new facultative anaerobe isolated from sea cucumber Apostichopus japonicus.</title>
        <authorList>
            <person name="Xia H."/>
        </authorList>
    </citation>
    <scope>NUCLEOTIDE SEQUENCE [LARGE SCALE GENOMIC DNA]</scope>
    <source>
        <strain evidence="14 15">C4</strain>
    </source>
</reference>
<dbReference type="Gene3D" id="1.10.3720.10">
    <property type="entry name" value="MetI-like"/>
    <property type="match status" value="1"/>
</dbReference>
<dbReference type="Pfam" id="PF14785">
    <property type="entry name" value="MalF_P2"/>
    <property type="match status" value="1"/>
</dbReference>
<dbReference type="GO" id="GO:0042956">
    <property type="term" value="P:maltodextrin transmembrane transport"/>
    <property type="evidence" value="ECO:0007669"/>
    <property type="project" value="TreeGrafter"/>
</dbReference>
<keyword evidence="8 11" id="KW-0812">Transmembrane</keyword>
<keyword evidence="15" id="KW-1185">Reference proteome</keyword>
<keyword evidence="6 12" id="KW-0997">Cell inner membrane</keyword>
<evidence type="ECO:0000256" key="5">
    <source>
        <dbReference type="ARBA" id="ARBA00022475"/>
    </source>
</evidence>
<dbReference type="Gene3D" id="1.20.58.370">
    <property type="entry name" value="MalF N-terminal region-like"/>
    <property type="match status" value="1"/>
</dbReference>
<dbReference type="GO" id="GO:1990060">
    <property type="term" value="C:maltose transport complex"/>
    <property type="evidence" value="ECO:0007669"/>
    <property type="project" value="TreeGrafter"/>
</dbReference>
<dbReference type="InterPro" id="IPR000515">
    <property type="entry name" value="MetI-like"/>
</dbReference>
<feature type="transmembrane region" description="Helical" evidence="11">
    <location>
        <begin position="515"/>
        <end position="540"/>
    </location>
</feature>
<keyword evidence="9 11" id="KW-1133">Transmembrane helix</keyword>
<dbReference type="NCBIfam" id="NF008232">
    <property type="entry name" value="PRK10999.1"/>
    <property type="match status" value="1"/>
</dbReference>
<dbReference type="InterPro" id="IPR047103">
    <property type="entry name" value="MalF_P2_sf"/>
</dbReference>
<dbReference type="InterPro" id="IPR035277">
    <property type="entry name" value="MalF_N"/>
</dbReference>
<comment type="similarity">
    <text evidence="3 12">Belongs to the binding-protein-dependent transport system permease family. MalFG subfamily.</text>
</comment>
<dbReference type="GO" id="GO:0015423">
    <property type="term" value="F:ABC-type maltose transporter activity"/>
    <property type="evidence" value="ECO:0007669"/>
    <property type="project" value="TreeGrafter"/>
</dbReference>
<dbReference type="CDD" id="cd06261">
    <property type="entry name" value="TM_PBP2"/>
    <property type="match status" value="1"/>
</dbReference>
<name>A0A368NQ03_9GAMM</name>
<dbReference type="Gene3D" id="2.40.430.10">
    <property type="entry name" value="D-maltodextrin-binding protein, MBP"/>
    <property type="match status" value="1"/>
</dbReference>
<keyword evidence="10 11" id="KW-0472">Membrane</keyword>
<dbReference type="InterPro" id="IPR035906">
    <property type="entry name" value="MetI-like_sf"/>
</dbReference>
<evidence type="ECO:0000259" key="13">
    <source>
        <dbReference type="PROSITE" id="PS50928"/>
    </source>
</evidence>
<evidence type="ECO:0000313" key="14">
    <source>
        <dbReference type="EMBL" id="RCU51549.1"/>
    </source>
</evidence>
<organism evidence="14 15">
    <name type="scientific">Corallincola holothuriorum</name>
    <dbReference type="NCBI Taxonomy" id="2282215"/>
    <lineage>
        <taxon>Bacteria</taxon>
        <taxon>Pseudomonadati</taxon>
        <taxon>Pseudomonadota</taxon>
        <taxon>Gammaproteobacteria</taxon>
        <taxon>Alteromonadales</taxon>
        <taxon>Psychromonadaceae</taxon>
        <taxon>Corallincola</taxon>
    </lineage>
</organism>
<dbReference type="RefSeq" id="WP_114336978.1">
    <property type="nucleotide sequence ID" value="NZ_QPID01000002.1"/>
</dbReference>
<sequence>MTSIESTLGRYRSPTKPLSSLLARVAFIILFVILFALFSMGLVRLYALGEYAVAIVCLIIGLSASYVTLNKRLVAWRFLYPALLLIFLMMLFPIVYSVAIGFTNYSSKNLLTYERVVNYHLEQTYAEKKQRFKFQLYQADNQYQITLNDGSGLWLQTPLLTLNQPLDKATEAGPKRAIPLAVISAAPSGEPLAMRDVIKLKAQLKMLALTRDNEPDLMMYGFREFLPLLPRYEIKQPDNLPMAERPNEFLYDNQDKRYLQADFNNGFYTYLNDAGEMTEKTLSPGFVTHVGWKNYHTIFAMDEDRKNLAKVALWTVSFALLTVLMQFSLGMLLASLLNWHRVKGQRIFRTLLLIPFAVPAFISIMIFRAMFNSEFGDVNALLEFLFGMRFEWYFNPWLAKLQVLLVNLWLGFPYFMLLAMGMLKSIPSDLYEAANMDGAGTWYKFRFITLPMIIKPLTPLLIMSFTFNFNNFLVIALLTRGGPRMDDATVLIGETQLLINYIYDLANGSVLGYQAYGLASALSGFLFLVIASISLWQFWLTREKSPRSELQEH</sequence>
<dbReference type="AlphaFoldDB" id="A0A368NQ03"/>
<feature type="transmembrane region" description="Helical" evidence="11">
    <location>
        <begin position="460"/>
        <end position="478"/>
    </location>
</feature>
<evidence type="ECO:0000256" key="10">
    <source>
        <dbReference type="ARBA" id="ARBA00023136"/>
    </source>
</evidence>
<evidence type="ECO:0000256" key="7">
    <source>
        <dbReference type="ARBA" id="ARBA00022597"/>
    </source>
</evidence>
<dbReference type="EMBL" id="QPID01000002">
    <property type="protein sequence ID" value="RCU51549.1"/>
    <property type="molecule type" value="Genomic_DNA"/>
</dbReference>
<dbReference type="InterPro" id="IPR029345">
    <property type="entry name" value="MalF_P2"/>
</dbReference>
<feature type="transmembrane region" description="Helical" evidence="11">
    <location>
        <begin position="78"/>
        <end position="102"/>
    </location>
</feature>
<comment type="caution">
    <text evidence="14">The sequence shown here is derived from an EMBL/GenBank/DDBJ whole genome shotgun (WGS) entry which is preliminary data.</text>
</comment>
<dbReference type="PANTHER" id="PTHR47314:SF1">
    <property type="entry name" value="MALTOSE_MALTODEXTRIN TRANSPORT SYSTEM PERMEASE PROTEIN MALF"/>
    <property type="match status" value="1"/>
</dbReference>
<evidence type="ECO:0000313" key="15">
    <source>
        <dbReference type="Proteomes" id="UP000252558"/>
    </source>
</evidence>